<feature type="transmembrane region" description="Helical" evidence="1">
    <location>
        <begin position="46"/>
        <end position="68"/>
    </location>
</feature>
<proteinExistence type="evidence at transcript level"/>
<keyword evidence="1" id="KW-0812">Transmembrane</keyword>
<feature type="signal peptide" evidence="2">
    <location>
        <begin position="1"/>
        <end position="22"/>
    </location>
</feature>
<feature type="chain" id="PRO_5004179157" evidence="2">
    <location>
        <begin position="23"/>
        <end position="109"/>
    </location>
</feature>
<gene>
    <name evidence="3" type="ordered locus">At1g06490</name>
</gene>
<dbReference type="AlphaFoldDB" id="Q0WMG4"/>
<evidence type="ECO:0000256" key="1">
    <source>
        <dbReference type="SAM" id="Phobius"/>
    </source>
</evidence>
<accession>Q0WMG4</accession>
<keyword evidence="1" id="KW-1133">Transmembrane helix</keyword>
<dbReference type="EMBL" id="AK229863">
    <property type="protein sequence ID" value="BAF01692.1"/>
    <property type="molecule type" value="mRNA"/>
</dbReference>
<reference evidence="3" key="1">
    <citation type="submission" date="2006-07" db="EMBL/GenBank/DDBJ databases">
        <title>Large-scale analysis of RIKEN Arabidopsis full-length (RAFL) cDNAs.</title>
        <authorList>
            <person name="Totoki Y."/>
            <person name="Seki M."/>
            <person name="Ishida J."/>
            <person name="Nakajima M."/>
            <person name="Enju A."/>
            <person name="Morosawa T."/>
            <person name="Kamiya A."/>
            <person name="Narusaka M."/>
            <person name="Shin-i T."/>
            <person name="Nakagawa M."/>
            <person name="Sakamoto N."/>
            <person name="Oishi K."/>
            <person name="Kohara Y."/>
            <person name="Kobayashi M."/>
            <person name="Toyoda A."/>
            <person name="Sakaki Y."/>
            <person name="Sakurai T."/>
            <person name="Iida K."/>
            <person name="Akiyama K."/>
            <person name="Satou M."/>
            <person name="Toyoda T."/>
            <person name="Konagaya A."/>
            <person name="Carninci P."/>
            <person name="Kawai J."/>
            <person name="Hayashizaki Y."/>
            <person name="Shinozaki K."/>
        </authorList>
    </citation>
    <scope>NUCLEOTIDE SEQUENCE</scope>
</reference>
<keyword evidence="2" id="KW-0732">Signal</keyword>
<protein>
    <submittedName>
        <fullName evidence="3">Putative glucan synthase</fullName>
    </submittedName>
</protein>
<sequence length="109" mass="12925">MRYITKFLMAAMWAIMLPITYSKSVQNPTGLIKFFSSWVGSWLHRSLYDYAIALYVLPNILAAVFFLLPPLRRIMERSNMRIVTLIMWWAQPKLYIGRGMHEEMFALFK</sequence>
<evidence type="ECO:0000313" key="3">
    <source>
        <dbReference type="EMBL" id="BAF01692.1"/>
    </source>
</evidence>
<dbReference type="PANTHER" id="PTHR12741">
    <property type="entry name" value="LYST-INTERACTING PROTEIN LIP5 DOPAMINE RESPONSIVE PROTEIN DRG-1"/>
    <property type="match status" value="1"/>
</dbReference>
<organism evidence="3">
    <name type="scientific">Arabidopsis thaliana</name>
    <name type="common">Mouse-ear cress</name>
    <dbReference type="NCBI Taxonomy" id="3702"/>
    <lineage>
        <taxon>Eukaryota</taxon>
        <taxon>Viridiplantae</taxon>
        <taxon>Streptophyta</taxon>
        <taxon>Embryophyta</taxon>
        <taxon>Tracheophyta</taxon>
        <taxon>Spermatophyta</taxon>
        <taxon>Magnoliopsida</taxon>
        <taxon>eudicotyledons</taxon>
        <taxon>Gunneridae</taxon>
        <taxon>Pentapetalae</taxon>
        <taxon>rosids</taxon>
        <taxon>malvids</taxon>
        <taxon>Brassicales</taxon>
        <taxon>Brassicaceae</taxon>
        <taxon>Camelineae</taxon>
        <taxon>Arabidopsis</taxon>
    </lineage>
</organism>
<name>Q0WMG4_ARATH</name>
<evidence type="ECO:0000256" key="2">
    <source>
        <dbReference type="SAM" id="SignalP"/>
    </source>
</evidence>
<keyword evidence="1" id="KW-0472">Membrane</keyword>
<dbReference type="PANTHER" id="PTHR12741:SF48">
    <property type="entry name" value="1,3-BETA-GLUCAN SYNTHASE COMPONENT FKS1-RELATED"/>
    <property type="match status" value="1"/>
</dbReference>